<dbReference type="GO" id="GO:0042597">
    <property type="term" value="C:periplasmic space"/>
    <property type="evidence" value="ECO:0007669"/>
    <property type="project" value="UniProtKB-ARBA"/>
</dbReference>
<evidence type="ECO:0000256" key="4">
    <source>
        <dbReference type="SAM" id="SignalP"/>
    </source>
</evidence>
<evidence type="ECO:0000256" key="3">
    <source>
        <dbReference type="ARBA" id="ARBA00022729"/>
    </source>
</evidence>
<keyword evidence="2" id="KW-0813">Transport</keyword>
<organism evidence="6 7">
    <name type="scientific">Peptoniphilus harei</name>
    <dbReference type="NCBI Taxonomy" id="54005"/>
    <lineage>
        <taxon>Bacteria</taxon>
        <taxon>Bacillati</taxon>
        <taxon>Bacillota</taxon>
        <taxon>Tissierellia</taxon>
        <taxon>Tissierellales</taxon>
        <taxon>Peptoniphilaceae</taxon>
        <taxon>Peptoniphilus</taxon>
    </lineage>
</organism>
<dbReference type="InterPro" id="IPR039424">
    <property type="entry name" value="SBP_5"/>
</dbReference>
<dbReference type="SUPFAM" id="SSF53850">
    <property type="entry name" value="Periplasmic binding protein-like II"/>
    <property type="match status" value="1"/>
</dbReference>
<dbReference type="RefSeq" id="WP_112890293.1">
    <property type="nucleotide sequence ID" value="NZ_CP068103.1"/>
</dbReference>
<reference evidence="6 7" key="1">
    <citation type="submission" date="2018-06" db="EMBL/GenBank/DDBJ databases">
        <authorList>
            <consortium name="Pathogen Informatics"/>
            <person name="Doyle S."/>
        </authorList>
    </citation>
    <scope>NUCLEOTIDE SEQUENCE [LARGE SCALE GENOMIC DNA]</scope>
    <source>
        <strain evidence="6 7">NCTC13076</strain>
    </source>
</reference>
<comment type="similarity">
    <text evidence="1">Belongs to the bacterial solute-binding protein 5 family.</text>
</comment>
<dbReference type="PROSITE" id="PS51257">
    <property type="entry name" value="PROKAR_LIPOPROTEIN"/>
    <property type="match status" value="1"/>
</dbReference>
<gene>
    <name evidence="6" type="primary">gsiB</name>
    <name evidence="6" type="ORF">NCTC13076_01796</name>
</gene>
<dbReference type="GO" id="GO:1904680">
    <property type="term" value="F:peptide transmembrane transporter activity"/>
    <property type="evidence" value="ECO:0007669"/>
    <property type="project" value="TreeGrafter"/>
</dbReference>
<dbReference type="PIRSF" id="PIRSF002741">
    <property type="entry name" value="MppA"/>
    <property type="match status" value="1"/>
</dbReference>
<dbReference type="Proteomes" id="UP000250070">
    <property type="component" value="Unassembled WGS sequence"/>
</dbReference>
<evidence type="ECO:0000313" key="6">
    <source>
        <dbReference type="EMBL" id="SPY48709.1"/>
    </source>
</evidence>
<dbReference type="GO" id="GO:0043190">
    <property type="term" value="C:ATP-binding cassette (ABC) transporter complex"/>
    <property type="evidence" value="ECO:0007669"/>
    <property type="project" value="InterPro"/>
</dbReference>
<dbReference type="InterPro" id="IPR000914">
    <property type="entry name" value="SBP_5_dom"/>
</dbReference>
<sequence length="504" mass="57047">MKKITLVLTLFLGVLLLASCSNGNKAGDSDKKGEENTLRVAMSTDIDSLDPFKMTAGDTETIMDQVFDGLFDVDTEGNLIPDLAESYSVSEDGKTYDFKLKKDVYFHDGKEFSAEDVLYTYDAMAGLTSKEPLSSKFSIIEKIDLVDDYHVRVHLKERQNGFIYLTLRPIVEKDYKDNGTKPIGTGPYMFESYTPGEGLRLKKFEDYHDKDHIAHFENVEVIKIADRQTMIMALKNNDLDLADRISSEEASQLEDACNINSFPQNLVQVMGLNNDFKAFQDKNVRLALNYAIDRDEIINTVAEGKATKLFSSFSPALKEYFEDLGEYYPYDPEKAKELLKEAGYENGLSFKLTVPSDYKYHMNTAELIQAQLHKIGVETTIDPIEFSTWLTKVYKDRDYEATVVGFIGYFDPIQILGRYTSENPKNYINFKSAEFDKAISKAEKATTKEEEIQSIKDAQKVLAKDAASVFIADPANNQALRKGLTGLNQYPIQKLNLEDVKLEK</sequence>
<dbReference type="AlphaFoldDB" id="A0A2X1Y1J6"/>
<dbReference type="Gene3D" id="3.10.105.10">
    <property type="entry name" value="Dipeptide-binding Protein, Domain 3"/>
    <property type="match status" value="1"/>
</dbReference>
<evidence type="ECO:0000313" key="7">
    <source>
        <dbReference type="Proteomes" id="UP000250070"/>
    </source>
</evidence>
<protein>
    <submittedName>
        <fullName evidence="6">Glutathione-binding protein gsiB</fullName>
    </submittedName>
</protein>
<dbReference type="GO" id="GO:0015833">
    <property type="term" value="P:peptide transport"/>
    <property type="evidence" value="ECO:0007669"/>
    <property type="project" value="TreeGrafter"/>
</dbReference>
<evidence type="ECO:0000259" key="5">
    <source>
        <dbReference type="Pfam" id="PF00496"/>
    </source>
</evidence>
<evidence type="ECO:0000256" key="1">
    <source>
        <dbReference type="ARBA" id="ARBA00005695"/>
    </source>
</evidence>
<dbReference type="Pfam" id="PF00496">
    <property type="entry name" value="SBP_bac_5"/>
    <property type="match status" value="1"/>
</dbReference>
<dbReference type="PANTHER" id="PTHR30290">
    <property type="entry name" value="PERIPLASMIC BINDING COMPONENT OF ABC TRANSPORTER"/>
    <property type="match status" value="1"/>
</dbReference>
<dbReference type="Gene3D" id="3.40.190.10">
    <property type="entry name" value="Periplasmic binding protein-like II"/>
    <property type="match status" value="1"/>
</dbReference>
<dbReference type="InterPro" id="IPR030678">
    <property type="entry name" value="Peptide/Ni-bd"/>
</dbReference>
<feature type="domain" description="Solute-binding protein family 5" evidence="5">
    <location>
        <begin position="79"/>
        <end position="425"/>
    </location>
</feature>
<dbReference type="OrthoDB" id="9772924at2"/>
<feature type="signal peptide" evidence="4">
    <location>
        <begin position="1"/>
        <end position="26"/>
    </location>
</feature>
<feature type="chain" id="PRO_5038644056" evidence="4">
    <location>
        <begin position="27"/>
        <end position="504"/>
    </location>
</feature>
<proteinExistence type="inferred from homology"/>
<dbReference type="EMBL" id="UATM01000032">
    <property type="protein sequence ID" value="SPY48709.1"/>
    <property type="molecule type" value="Genomic_DNA"/>
</dbReference>
<evidence type="ECO:0000256" key="2">
    <source>
        <dbReference type="ARBA" id="ARBA00022448"/>
    </source>
</evidence>
<dbReference type="PANTHER" id="PTHR30290:SF9">
    <property type="entry name" value="OLIGOPEPTIDE-BINDING PROTEIN APPA"/>
    <property type="match status" value="1"/>
</dbReference>
<keyword evidence="3 4" id="KW-0732">Signal</keyword>
<accession>A0A2X1Y1J6</accession>
<name>A0A2X1Y1J6_9FIRM</name>
<dbReference type="GeneID" id="83861491"/>